<comment type="caution">
    <text evidence="2">The sequence shown here is derived from an EMBL/GenBank/DDBJ whole genome shotgun (WGS) entry which is preliminary data.</text>
</comment>
<dbReference type="RefSeq" id="WP_138044274.1">
    <property type="nucleotide sequence ID" value="NZ_VBZC01000006.1"/>
</dbReference>
<dbReference type="Gene3D" id="1.10.30.50">
    <property type="match status" value="1"/>
</dbReference>
<dbReference type="AlphaFoldDB" id="A0A5R9FY35"/>
<dbReference type="CDD" id="cd00085">
    <property type="entry name" value="HNHc"/>
    <property type="match status" value="1"/>
</dbReference>
<keyword evidence="2" id="KW-0540">Nuclease</keyword>
<keyword evidence="2" id="KW-0378">Hydrolase</keyword>
<sequence length="169" mass="18690">MLLPLPTSRAPLPSWVRNAVLSAAGGWCTYCGSMGVRAEVVDHVVPLERGGADDITNLIPACRSCNASKKDRTPAQWKKSLERRHYNPRKWWDEPPCPDFMGYTDAGLVELVAEAQSEVMAAASPYQERAAAKMIALVVRLDANLRNLTPSQRKEVLAALQGLIDQYRD</sequence>
<feature type="domain" description="HNH nuclease" evidence="1">
    <location>
        <begin position="15"/>
        <end position="67"/>
    </location>
</feature>
<dbReference type="SMART" id="SM00507">
    <property type="entry name" value="HNHc"/>
    <property type="match status" value="1"/>
</dbReference>
<dbReference type="InterPro" id="IPR003615">
    <property type="entry name" value="HNH_nuc"/>
</dbReference>
<proteinExistence type="predicted"/>
<name>A0A5R9FY35_9ACTN</name>
<protein>
    <submittedName>
        <fullName evidence="2">HNH endonuclease</fullName>
    </submittedName>
</protein>
<gene>
    <name evidence="2" type="ORF">FE633_07420</name>
</gene>
<accession>A0A5R9FY35</accession>
<keyword evidence="2" id="KW-0255">Endonuclease</keyword>
<dbReference type="Pfam" id="PF01844">
    <property type="entry name" value="HNH"/>
    <property type="match status" value="1"/>
</dbReference>
<organism evidence="2 3">
    <name type="scientific">Streptomyces montanus</name>
    <dbReference type="NCBI Taxonomy" id="2580423"/>
    <lineage>
        <taxon>Bacteria</taxon>
        <taxon>Bacillati</taxon>
        <taxon>Actinomycetota</taxon>
        <taxon>Actinomycetes</taxon>
        <taxon>Kitasatosporales</taxon>
        <taxon>Streptomycetaceae</taxon>
        <taxon>Streptomyces</taxon>
    </lineage>
</organism>
<dbReference type="EMBL" id="VBZC01000006">
    <property type="protein sequence ID" value="TLS46906.1"/>
    <property type="molecule type" value="Genomic_DNA"/>
</dbReference>
<reference evidence="2 3" key="1">
    <citation type="submission" date="2019-05" db="EMBL/GenBank/DDBJ databases">
        <title>Streptomyces sp. NEAU-C151, a novel actinomycete isolated from soil.</title>
        <authorList>
            <person name="Han L."/>
            <person name="Jiang H."/>
        </authorList>
    </citation>
    <scope>NUCLEOTIDE SEQUENCE [LARGE SCALE GENOMIC DNA]</scope>
    <source>
        <strain evidence="2 3">NEAU-C151</strain>
    </source>
</reference>
<keyword evidence="3" id="KW-1185">Reference proteome</keyword>
<evidence type="ECO:0000313" key="3">
    <source>
        <dbReference type="Proteomes" id="UP000305906"/>
    </source>
</evidence>
<dbReference type="GO" id="GO:0004519">
    <property type="term" value="F:endonuclease activity"/>
    <property type="evidence" value="ECO:0007669"/>
    <property type="project" value="UniProtKB-KW"/>
</dbReference>
<dbReference type="PANTHER" id="PTHR33877:SF2">
    <property type="entry name" value="OS07G0170200 PROTEIN"/>
    <property type="match status" value="1"/>
</dbReference>
<dbReference type="GO" id="GO:0003676">
    <property type="term" value="F:nucleic acid binding"/>
    <property type="evidence" value="ECO:0007669"/>
    <property type="project" value="InterPro"/>
</dbReference>
<dbReference type="GO" id="GO:0008270">
    <property type="term" value="F:zinc ion binding"/>
    <property type="evidence" value="ECO:0007669"/>
    <property type="project" value="InterPro"/>
</dbReference>
<evidence type="ECO:0000313" key="2">
    <source>
        <dbReference type="EMBL" id="TLS46906.1"/>
    </source>
</evidence>
<dbReference type="PANTHER" id="PTHR33877">
    <property type="entry name" value="SLL1193 PROTEIN"/>
    <property type="match status" value="1"/>
</dbReference>
<evidence type="ECO:0000259" key="1">
    <source>
        <dbReference type="SMART" id="SM00507"/>
    </source>
</evidence>
<dbReference type="InterPro" id="IPR002711">
    <property type="entry name" value="HNH"/>
</dbReference>
<dbReference type="InterPro" id="IPR052892">
    <property type="entry name" value="NA-targeting_endonuclease"/>
</dbReference>
<dbReference type="Proteomes" id="UP000305906">
    <property type="component" value="Unassembled WGS sequence"/>
</dbReference>